<evidence type="ECO:0000256" key="1">
    <source>
        <dbReference type="SAM" id="Phobius"/>
    </source>
</evidence>
<dbReference type="EMBL" id="GGEC01086074">
    <property type="protein sequence ID" value="MBX66558.1"/>
    <property type="molecule type" value="Transcribed_RNA"/>
</dbReference>
<evidence type="ECO:0000313" key="2">
    <source>
        <dbReference type="EMBL" id="MBX66558.1"/>
    </source>
</evidence>
<sequence length="64" mass="7598">MVIDLFDYLHFLLDKACKDSIYLELIELQRELVGRIKKHILWMAKALFVFATEFTLIWIRIGGV</sequence>
<organism evidence="2">
    <name type="scientific">Rhizophora mucronata</name>
    <name type="common">Asiatic mangrove</name>
    <dbReference type="NCBI Taxonomy" id="61149"/>
    <lineage>
        <taxon>Eukaryota</taxon>
        <taxon>Viridiplantae</taxon>
        <taxon>Streptophyta</taxon>
        <taxon>Embryophyta</taxon>
        <taxon>Tracheophyta</taxon>
        <taxon>Spermatophyta</taxon>
        <taxon>Magnoliopsida</taxon>
        <taxon>eudicotyledons</taxon>
        <taxon>Gunneridae</taxon>
        <taxon>Pentapetalae</taxon>
        <taxon>rosids</taxon>
        <taxon>fabids</taxon>
        <taxon>Malpighiales</taxon>
        <taxon>Rhizophoraceae</taxon>
        <taxon>Rhizophora</taxon>
    </lineage>
</organism>
<name>A0A2P2QHR6_RHIMU</name>
<keyword evidence="1" id="KW-1133">Transmembrane helix</keyword>
<keyword evidence="1" id="KW-0812">Transmembrane</keyword>
<keyword evidence="1" id="KW-0472">Membrane</keyword>
<reference evidence="2" key="1">
    <citation type="submission" date="2018-02" db="EMBL/GenBank/DDBJ databases">
        <title>Rhizophora mucronata_Transcriptome.</title>
        <authorList>
            <person name="Meera S.P."/>
            <person name="Sreeshan A."/>
            <person name="Augustine A."/>
        </authorList>
    </citation>
    <scope>NUCLEOTIDE SEQUENCE</scope>
    <source>
        <tissue evidence="2">Leaf</tissue>
    </source>
</reference>
<dbReference type="AlphaFoldDB" id="A0A2P2QHR6"/>
<feature type="transmembrane region" description="Helical" evidence="1">
    <location>
        <begin position="40"/>
        <end position="61"/>
    </location>
</feature>
<accession>A0A2P2QHR6</accession>
<proteinExistence type="predicted"/>
<protein>
    <submittedName>
        <fullName evidence="2">Uncharacterized protein</fullName>
    </submittedName>
</protein>